<protein>
    <recommendedName>
        <fullName evidence="6">JAB domain-containing protein</fullName>
    </recommendedName>
</protein>
<evidence type="ECO:0000256" key="1">
    <source>
        <dbReference type="ARBA" id="ARBA00022670"/>
    </source>
</evidence>
<name>A0A0F9TD20_9ZZZZ</name>
<evidence type="ECO:0000313" key="7">
    <source>
        <dbReference type="EMBL" id="KKN46866.1"/>
    </source>
</evidence>
<evidence type="ECO:0000256" key="2">
    <source>
        <dbReference type="ARBA" id="ARBA00022723"/>
    </source>
</evidence>
<evidence type="ECO:0000256" key="5">
    <source>
        <dbReference type="ARBA" id="ARBA00023049"/>
    </source>
</evidence>
<dbReference type="GO" id="GO:0006508">
    <property type="term" value="P:proteolysis"/>
    <property type="evidence" value="ECO:0007669"/>
    <property type="project" value="UniProtKB-KW"/>
</dbReference>
<feature type="domain" description="JAB" evidence="6">
    <location>
        <begin position="11"/>
        <end position="120"/>
    </location>
</feature>
<gene>
    <name evidence="7" type="ORF">LCGC14_0668780</name>
</gene>
<keyword evidence="5" id="KW-0482">Metalloprotease</keyword>
<organism evidence="7">
    <name type="scientific">marine sediment metagenome</name>
    <dbReference type="NCBI Taxonomy" id="412755"/>
    <lineage>
        <taxon>unclassified sequences</taxon>
        <taxon>metagenomes</taxon>
        <taxon>ecological metagenomes</taxon>
    </lineage>
</organism>
<keyword evidence="4" id="KW-0862">Zinc</keyword>
<dbReference type="InterPro" id="IPR028090">
    <property type="entry name" value="JAB_dom_prok"/>
</dbReference>
<proteinExistence type="predicted"/>
<dbReference type="GO" id="GO:0008237">
    <property type="term" value="F:metallopeptidase activity"/>
    <property type="evidence" value="ECO:0007669"/>
    <property type="project" value="UniProtKB-KW"/>
</dbReference>
<reference evidence="7" key="1">
    <citation type="journal article" date="2015" name="Nature">
        <title>Complex archaea that bridge the gap between prokaryotes and eukaryotes.</title>
        <authorList>
            <person name="Spang A."/>
            <person name="Saw J.H."/>
            <person name="Jorgensen S.L."/>
            <person name="Zaremba-Niedzwiedzka K."/>
            <person name="Martijn J."/>
            <person name="Lind A.E."/>
            <person name="van Eijk R."/>
            <person name="Schleper C."/>
            <person name="Guy L."/>
            <person name="Ettema T.J."/>
        </authorList>
    </citation>
    <scope>NUCLEOTIDE SEQUENCE</scope>
</reference>
<dbReference type="Gene3D" id="3.40.140.10">
    <property type="entry name" value="Cytidine Deaminase, domain 2"/>
    <property type="match status" value="1"/>
</dbReference>
<dbReference type="Pfam" id="PF14464">
    <property type="entry name" value="Prok-JAB"/>
    <property type="match status" value="1"/>
</dbReference>
<dbReference type="AlphaFoldDB" id="A0A0F9TD20"/>
<accession>A0A0F9TD20</accession>
<dbReference type="EMBL" id="LAZR01001308">
    <property type="protein sequence ID" value="KKN46866.1"/>
    <property type="molecule type" value="Genomic_DNA"/>
</dbReference>
<keyword evidence="3" id="KW-0378">Hydrolase</keyword>
<sequence length="146" mass="15959">MTASVEMAGNALQAIRNETIRAGSLETGGGLFGNEQGNRFTVLEATGPGTHYDASDVHFTPNTEVLHRQIDDAERRGLVYLGEWHRHPGSLTVPSDGDMQTFAHMLDRMPIDSLLMAIATKNGFGVDLHAYVVRRDGCTALGFFRI</sequence>
<dbReference type="GO" id="GO:0046872">
    <property type="term" value="F:metal ion binding"/>
    <property type="evidence" value="ECO:0007669"/>
    <property type="project" value="UniProtKB-KW"/>
</dbReference>
<evidence type="ECO:0000256" key="4">
    <source>
        <dbReference type="ARBA" id="ARBA00022833"/>
    </source>
</evidence>
<keyword evidence="1" id="KW-0645">Protease</keyword>
<keyword evidence="2" id="KW-0479">Metal-binding</keyword>
<evidence type="ECO:0000256" key="3">
    <source>
        <dbReference type="ARBA" id="ARBA00022801"/>
    </source>
</evidence>
<evidence type="ECO:0000259" key="6">
    <source>
        <dbReference type="Pfam" id="PF14464"/>
    </source>
</evidence>
<comment type="caution">
    <text evidence="7">The sequence shown here is derived from an EMBL/GenBank/DDBJ whole genome shotgun (WGS) entry which is preliminary data.</text>
</comment>
<dbReference type="SUPFAM" id="SSF102712">
    <property type="entry name" value="JAB1/MPN domain"/>
    <property type="match status" value="1"/>
</dbReference>